<keyword evidence="5" id="KW-1185">Reference proteome</keyword>
<dbReference type="Gene3D" id="3.30.1520.10">
    <property type="entry name" value="Phox-like domain"/>
    <property type="match status" value="1"/>
</dbReference>
<comment type="caution">
    <text evidence="4">The sequence shown here is derived from an EMBL/GenBank/DDBJ whole genome shotgun (WGS) entry which is preliminary data.</text>
</comment>
<dbReference type="InterPro" id="IPR036871">
    <property type="entry name" value="PX_dom_sf"/>
</dbReference>
<accession>A0A9J6G232</accession>
<dbReference type="EMBL" id="JABSTR010000006">
    <property type="protein sequence ID" value="KAH9372518.1"/>
    <property type="molecule type" value="Genomic_DNA"/>
</dbReference>
<evidence type="ECO:0000313" key="4">
    <source>
        <dbReference type="EMBL" id="KAH9372518.1"/>
    </source>
</evidence>
<evidence type="ECO:0000259" key="3">
    <source>
        <dbReference type="PROSITE" id="PS50290"/>
    </source>
</evidence>
<sequence length="247" mass="27672">MGHMLHIDFAKVLGRAETLGGSRGTGRPFALTPDMVYLIRRSAGEAHFVRLCCDAYNVIRRNSNLLLALFSIMKYSGNGGRGPGSDRLPAPLHVARRDRRAGGPALRESASARAGESALRLSFNPRRLQRRGRGPQSARLRVTGIRLRTQPERLLRFPPTQSVVRPTRQFLELHSKMSKKFPECDFCPLSRGTVFSSDGDEATSRTFLDSVMALPDDVAHYRLMYSFFHPLPRDLELRDKVPITIAT</sequence>
<dbReference type="AlphaFoldDB" id="A0A9J6G232"/>
<name>A0A9J6G232_HAELO</name>
<dbReference type="GO" id="GO:0005942">
    <property type="term" value="C:phosphatidylinositol 3-kinase complex"/>
    <property type="evidence" value="ECO:0007669"/>
    <property type="project" value="TreeGrafter"/>
</dbReference>
<dbReference type="GO" id="GO:0016303">
    <property type="term" value="F:1-phosphatidylinositol-3-kinase activity"/>
    <property type="evidence" value="ECO:0007669"/>
    <property type="project" value="TreeGrafter"/>
</dbReference>
<dbReference type="Proteomes" id="UP000821853">
    <property type="component" value="Chromosome 4"/>
</dbReference>
<gene>
    <name evidence="4" type="ORF">HPB48_017834</name>
</gene>
<dbReference type="GO" id="GO:0035091">
    <property type="term" value="F:phosphatidylinositol binding"/>
    <property type="evidence" value="ECO:0007669"/>
    <property type="project" value="InterPro"/>
</dbReference>
<dbReference type="GO" id="GO:0048015">
    <property type="term" value="P:phosphatidylinositol-mediated signaling"/>
    <property type="evidence" value="ECO:0007669"/>
    <property type="project" value="TreeGrafter"/>
</dbReference>
<dbReference type="GO" id="GO:0035005">
    <property type="term" value="F:1-phosphatidylinositol-4-phosphate 3-kinase activity"/>
    <property type="evidence" value="ECO:0007669"/>
    <property type="project" value="TreeGrafter"/>
</dbReference>
<evidence type="ECO:0000313" key="5">
    <source>
        <dbReference type="Proteomes" id="UP000821853"/>
    </source>
</evidence>
<dbReference type="GO" id="GO:0016477">
    <property type="term" value="P:cell migration"/>
    <property type="evidence" value="ECO:0007669"/>
    <property type="project" value="TreeGrafter"/>
</dbReference>
<dbReference type="PANTHER" id="PTHR10048">
    <property type="entry name" value="PHOSPHATIDYLINOSITOL KINASE"/>
    <property type="match status" value="1"/>
</dbReference>
<dbReference type="GO" id="GO:0005886">
    <property type="term" value="C:plasma membrane"/>
    <property type="evidence" value="ECO:0007669"/>
    <property type="project" value="TreeGrafter"/>
</dbReference>
<dbReference type="InterPro" id="IPR036940">
    <property type="entry name" value="PI3/4_kinase_cat_sf"/>
</dbReference>
<dbReference type="SUPFAM" id="SSF56112">
    <property type="entry name" value="Protein kinase-like (PK-like)"/>
    <property type="match status" value="1"/>
</dbReference>
<dbReference type="SUPFAM" id="SSF64268">
    <property type="entry name" value="PX domain"/>
    <property type="match status" value="1"/>
</dbReference>
<dbReference type="Pfam" id="PF00454">
    <property type="entry name" value="PI3_PI4_kinase"/>
    <property type="match status" value="1"/>
</dbReference>
<keyword evidence="1" id="KW-0808">Transferase</keyword>
<dbReference type="PROSITE" id="PS50290">
    <property type="entry name" value="PI3_4_KINASE_3"/>
    <property type="match status" value="1"/>
</dbReference>
<dbReference type="InterPro" id="IPR000403">
    <property type="entry name" value="PI3/4_kinase_cat_dom"/>
</dbReference>
<protein>
    <recommendedName>
        <fullName evidence="3">PI3K/PI4K catalytic domain-containing protein</fullName>
    </recommendedName>
</protein>
<feature type="domain" description="PI3K/PI4K catalytic" evidence="3">
    <location>
        <begin position="1"/>
        <end position="125"/>
    </location>
</feature>
<dbReference type="InterPro" id="IPR015433">
    <property type="entry name" value="PI3/4_kinase"/>
</dbReference>
<dbReference type="GO" id="GO:0005737">
    <property type="term" value="C:cytoplasm"/>
    <property type="evidence" value="ECO:0007669"/>
    <property type="project" value="TreeGrafter"/>
</dbReference>
<dbReference type="VEuPathDB" id="VectorBase:HLOH_048728"/>
<evidence type="ECO:0000256" key="2">
    <source>
        <dbReference type="ARBA" id="ARBA00022777"/>
    </source>
</evidence>
<proteinExistence type="predicted"/>
<evidence type="ECO:0000256" key="1">
    <source>
        <dbReference type="ARBA" id="ARBA00022679"/>
    </source>
</evidence>
<reference evidence="4 5" key="1">
    <citation type="journal article" date="2020" name="Cell">
        <title>Large-Scale Comparative Analyses of Tick Genomes Elucidate Their Genetic Diversity and Vector Capacities.</title>
        <authorList>
            <consortium name="Tick Genome and Microbiome Consortium (TIGMIC)"/>
            <person name="Jia N."/>
            <person name="Wang J."/>
            <person name="Shi W."/>
            <person name="Du L."/>
            <person name="Sun Y."/>
            <person name="Zhan W."/>
            <person name="Jiang J.F."/>
            <person name="Wang Q."/>
            <person name="Zhang B."/>
            <person name="Ji P."/>
            <person name="Bell-Sakyi L."/>
            <person name="Cui X.M."/>
            <person name="Yuan T.T."/>
            <person name="Jiang B.G."/>
            <person name="Yang W.F."/>
            <person name="Lam T.T."/>
            <person name="Chang Q.C."/>
            <person name="Ding S.J."/>
            <person name="Wang X.J."/>
            <person name="Zhu J.G."/>
            <person name="Ruan X.D."/>
            <person name="Zhao L."/>
            <person name="Wei J.T."/>
            <person name="Ye R.Z."/>
            <person name="Que T.C."/>
            <person name="Du C.H."/>
            <person name="Zhou Y.H."/>
            <person name="Cheng J.X."/>
            <person name="Dai P.F."/>
            <person name="Guo W.B."/>
            <person name="Han X.H."/>
            <person name="Huang E.J."/>
            <person name="Li L.F."/>
            <person name="Wei W."/>
            <person name="Gao Y.C."/>
            <person name="Liu J.Z."/>
            <person name="Shao H.Z."/>
            <person name="Wang X."/>
            <person name="Wang C.C."/>
            <person name="Yang T.C."/>
            <person name="Huo Q.B."/>
            <person name="Li W."/>
            <person name="Chen H.Y."/>
            <person name="Chen S.E."/>
            <person name="Zhou L.G."/>
            <person name="Ni X.B."/>
            <person name="Tian J.H."/>
            <person name="Sheng Y."/>
            <person name="Liu T."/>
            <person name="Pan Y.S."/>
            <person name="Xia L.Y."/>
            <person name="Li J."/>
            <person name="Zhao F."/>
            <person name="Cao W.C."/>
        </authorList>
    </citation>
    <scope>NUCLEOTIDE SEQUENCE [LARGE SCALE GENOMIC DNA]</scope>
    <source>
        <strain evidence="4">HaeL-2018</strain>
    </source>
</reference>
<keyword evidence="2" id="KW-0418">Kinase</keyword>
<dbReference type="Gene3D" id="1.10.1070.11">
    <property type="entry name" value="Phosphatidylinositol 3-/4-kinase, catalytic domain"/>
    <property type="match status" value="1"/>
</dbReference>
<dbReference type="PANTHER" id="PTHR10048:SF14">
    <property type="entry name" value="LD28067P"/>
    <property type="match status" value="1"/>
</dbReference>
<dbReference type="OrthoDB" id="67688at2759"/>
<dbReference type="InterPro" id="IPR011009">
    <property type="entry name" value="Kinase-like_dom_sf"/>
</dbReference>
<organism evidence="4 5">
    <name type="scientific">Haemaphysalis longicornis</name>
    <name type="common">Bush tick</name>
    <dbReference type="NCBI Taxonomy" id="44386"/>
    <lineage>
        <taxon>Eukaryota</taxon>
        <taxon>Metazoa</taxon>
        <taxon>Ecdysozoa</taxon>
        <taxon>Arthropoda</taxon>
        <taxon>Chelicerata</taxon>
        <taxon>Arachnida</taxon>
        <taxon>Acari</taxon>
        <taxon>Parasitiformes</taxon>
        <taxon>Ixodida</taxon>
        <taxon>Ixodoidea</taxon>
        <taxon>Ixodidae</taxon>
        <taxon>Haemaphysalinae</taxon>
        <taxon>Haemaphysalis</taxon>
    </lineage>
</organism>
<dbReference type="GO" id="GO:0043491">
    <property type="term" value="P:phosphatidylinositol 3-kinase/protein kinase B signal transduction"/>
    <property type="evidence" value="ECO:0007669"/>
    <property type="project" value="TreeGrafter"/>
</dbReference>